<dbReference type="Pfam" id="PF01355">
    <property type="entry name" value="HIPIP"/>
    <property type="match status" value="1"/>
</dbReference>
<evidence type="ECO:0000256" key="3">
    <source>
        <dbReference type="ARBA" id="ARBA00022485"/>
    </source>
</evidence>
<evidence type="ECO:0000256" key="8">
    <source>
        <dbReference type="ARBA" id="ARBA00023014"/>
    </source>
</evidence>
<keyword evidence="3" id="KW-0004">4Fe-4S</keyword>
<dbReference type="Proteomes" id="UP000519004">
    <property type="component" value="Unassembled WGS sequence"/>
</dbReference>
<dbReference type="GO" id="GO:0051539">
    <property type="term" value="F:4 iron, 4 sulfur cluster binding"/>
    <property type="evidence" value="ECO:0007669"/>
    <property type="project" value="UniProtKB-KW"/>
</dbReference>
<keyword evidence="8" id="KW-0411">Iron-sulfur</keyword>
<dbReference type="PROSITE" id="PS51373">
    <property type="entry name" value="HIPIP"/>
    <property type="match status" value="1"/>
</dbReference>
<keyword evidence="4" id="KW-0479">Metal-binding</keyword>
<dbReference type="InterPro" id="IPR006311">
    <property type="entry name" value="TAT_signal"/>
</dbReference>
<dbReference type="InterPro" id="IPR000170">
    <property type="entry name" value="High_potential_FeS_prot"/>
</dbReference>
<keyword evidence="2" id="KW-0813">Transport</keyword>
<evidence type="ECO:0000259" key="9">
    <source>
        <dbReference type="PROSITE" id="PS51373"/>
    </source>
</evidence>
<evidence type="ECO:0000256" key="2">
    <source>
        <dbReference type="ARBA" id="ARBA00022448"/>
    </source>
</evidence>
<dbReference type="Gene3D" id="4.10.490.10">
    <property type="entry name" value="High potential iron-sulphur protein"/>
    <property type="match status" value="1"/>
</dbReference>
<evidence type="ECO:0000313" key="11">
    <source>
        <dbReference type="Proteomes" id="UP000519004"/>
    </source>
</evidence>
<dbReference type="AlphaFoldDB" id="A0A7W7XXL6"/>
<evidence type="ECO:0000256" key="6">
    <source>
        <dbReference type="ARBA" id="ARBA00022982"/>
    </source>
</evidence>
<dbReference type="SUPFAM" id="SSF57652">
    <property type="entry name" value="HIPIP (high potential iron protein)"/>
    <property type="match status" value="1"/>
</dbReference>
<proteinExistence type="predicted"/>
<dbReference type="GO" id="GO:0019646">
    <property type="term" value="P:aerobic electron transport chain"/>
    <property type="evidence" value="ECO:0007669"/>
    <property type="project" value="InterPro"/>
</dbReference>
<keyword evidence="5" id="KW-0732">Signal</keyword>
<gene>
    <name evidence="10" type="ORF">HNQ58_000157</name>
</gene>
<dbReference type="InterPro" id="IPR019546">
    <property type="entry name" value="TAT_signal_bac_arc"/>
</dbReference>
<evidence type="ECO:0000256" key="1">
    <source>
        <dbReference type="ARBA" id="ARBA00002137"/>
    </source>
</evidence>
<protein>
    <recommendedName>
        <fullName evidence="9">High potential iron-sulfur proteins family profile domain-containing protein</fullName>
    </recommendedName>
</protein>
<dbReference type="InterPro" id="IPR036369">
    <property type="entry name" value="HIPIP_sf"/>
</dbReference>
<keyword evidence="6" id="KW-0249">Electron transport</keyword>
<evidence type="ECO:0000256" key="5">
    <source>
        <dbReference type="ARBA" id="ARBA00022729"/>
    </source>
</evidence>
<dbReference type="GO" id="GO:0009055">
    <property type="term" value="F:electron transfer activity"/>
    <property type="evidence" value="ECO:0007669"/>
    <property type="project" value="InterPro"/>
</dbReference>
<dbReference type="RefSeq" id="WP_183946877.1">
    <property type="nucleotide sequence ID" value="NZ_JACHHX010000001.1"/>
</dbReference>
<evidence type="ECO:0000256" key="7">
    <source>
        <dbReference type="ARBA" id="ARBA00023004"/>
    </source>
</evidence>
<dbReference type="EMBL" id="JACHHX010000001">
    <property type="protein sequence ID" value="MBB5014286.1"/>
    <property type="molecule type" value="Genomic_DNA"/>
</dbReference>
<dbReference type="NCBIfam" id="TIGR01409">
    <property type="entry name" value="TAT_signal_seq"/>
    <property type="match status" value="1"/>
</dbReference>
<evidence type="ECO:0000256" key="4">
    <source>
        <dbReference type="ARBA" id="ARBA00022723"/>
    </source>
</evidence>
<comment type="function">
    <text evidence="1">Specific class of high-redox-potential 4Fe-4S ferredoxins. Functions in anaerobic electron transport in most purple and in some other photosynthetic bacteria and in at least one genus (Paracoccus) of halophilic, denitrifying bacteria.</text>
</comment>
<sequence length="109" mass="11806">MSESRNSRRTFLVRAATAAVAIPLGIRLIDRPAFAQDLPKLPLDNPQAKALNYVESTEGLTHPNFKPGSDCANCQFWTGGDAEWGPCTLFPGHHVAAKGWCSAWARKAG</sequence>
<keyword evidence="11" id="KW-1185">Reference proteome</keyword>
<dbReference type="PROSITE" id="PS51318">
    <property type="entry name" value="TAT"/>
    <property type="match status" value="1"/>
</dbReference>
<comment type="caution">
    <text evidence="10">The sequence shown here is derived from an EMBL/GenBank/DDBJ whole genome shotgun (WGS) entry which is preliminary data.</text>
</comment>
<reference evidence="10 11" key="1">
    <citation type="submission" date="2020-08" db="EMBL/GenBank/DDBJ databases">
        <title>Genomic Encyclopedia of Type Strains, Phase IV (KMG-IV): sequencing the most valuable type-strain genomes for metagenomic binning, comparative biology and taxonomic classification.</title>
        <authorList>
            <person name="Goeker M."/>
        </authorList>
    </citation>
    <scope>NUCLEOTIDE SEQUENCE [LARGE SCALE GENOMIC DNA]</scope>
    <source>
        <strain evidence="10 11">DSM 25897</strain>
    </source>
</reference>
<name>A0A7W7XXL6_9GAMM</name>
<accession>A0A7W7XXL6</accession>
<keyword evidence="7" id="KW-0408">Iron</keyword>
<dbReference type="GO" id="GO:0046872">
    <property type="term" value="F:metal ion binding"/>
    <property type="evidence" value="ECO:0007669"/>
    <property type="project" value="UniProtKB-KW"/>
</dbReference>
<feature type="domain" description="High potential iron-sulfur proteins family profile" evidence="9">
    <location>
        <begin position="35"/>
        <end position="109"/>
    </location>
</feature>
<organism evidence="10 11">
    <name type="scientific">Rehaibacterium terrae</name>
    <dbReference type="NCBI Taxonomy" id="1341696"/>
    <lineage>
        <taxon>Bacteria</taxon>
        <taxon>Pseudomonadati</taxon>
        <taxon>Pseudomonadota</taxon>
        <taxon>Gammaproteobacteria</taxon>
        <taxon>Lysobacterales</taxon>
        <taxon>Lysobacteraceae</taxon>
        <taxon>Rehaibacterium</taxon>
    </lineage>
</organism>
<evidence type="ECO:0000313" key="10">
    <source>
        <dbReference type="EMBL" id="MBB5014286.1"/>
    </source>
</evidence>